<feature type="transmembrane region" description="Helical" evidence="8">
    <location>
        <begin position="307"/>
        <end position="330"/>
    </location>
</feature>
<evidence type="ECO:0000256" key="4">
    <source>
        <dbReference type="ARBA" id="ARBA00022597"/>
    </source>
</evidence>
<accession>A0A8I6RZS5</accession>
<feature type="transmembrane region" description="Helical" evidence="8">
    <location>
        <begin position="243"/>
        <end position="266"/>
    </location>
</feature>
<dbReference type="GO" id="GO:0005886">
    <property type="term" value="C:plasma membrane"/>
    <property type="evidence" value="ECO:0007669"/>
    <property type="project" value="UniProtKB-SubCell"/>
</dbReference>
<dbReference type="PROSITE" id="PS00217">
    <property type="entry name" value="SUGAR_TRANSPORT_2"/>
    <property type="match status" value="1"/>
</dbReference>
<dbReference type="InterPro" id="IPR050549">
    <property type="entry name" value="MFS_Trehalose_Transporter"/>
</dbReference>
<evidence type="ECO:0000313" key="11">
    <source>
        <dbReference type="Proteomes" id="UP000494040"/>
    </source>
</evidence>
<dbReference type="Pfam" id="PF00083">
    <property type="entry name" value="Sugar_tr"/>
    <property type="match status" value="1"/>
</dbReference>
<name>A0A8I6RZS5_CIMLE</name>
<feature type="transmembrane region" description="Helical" evidence="8">
    <location>
        <begin position="281"/>
        <end position="300"/>
    </location>
</feature>
<dbReference type="InterPro" id="IPR005829">
    <property type="entry name" value="Sugar_transporter_CS"/>
</dbReference>
<dbReference type="PANTHER" id="PTHR48021">
    <property type="match status" value="1"/>
</dbReference>
<evidence type="ECO:0000256" key="6">
    <source>
        <dbReference type="ARBA" id="ARBA00022989"/>
    </source>
</evidence>
<feature type="transmembrane region" description="Helical" evidence="8">
    <location>
        <begin position="98"/>
        <end position="121"/>
    </location>
</feature>
<dbReference type="OrthoDB" id="4142200at2759"/>
<keyword evidence="2" id="KW-0813">Transport</keyword>
<evidence type="ECO:0000256" key="3">
    <source>
        <dbReference type="ARBA" id="ARBA00022475"/>
    </source>
</evidence>
<dbReference type="PROSITE" id="PS00216">
    <property type="entry name" value="SUGAR_TRANSPORT_1"/>
    <property type="match status" value="1"/>
</dbReference>
<dbReference type="GeneID" id="106669078"/>
<dbReference type="Proteomes" id="UP000494040">
    <property type="component" value="Unassembled WGS sequence"/>
</dbReference>
<protein>
    <recommendedName>
        <fullName evidence="9">Major facilitator superfamily (MFS) profile domain-containing protein</fullName>
    </recommendedName>
</protein>
<feature type="transmembrane region" description="Helical" evidence="8">
    <location>
        <begin position="400"/>
        <end position="423"/>
    </location>
</feature>
<keyword evidence="5 8" id="KW-0812">Transmembrane</keyword>
<dbReference type="SUPFAM" id="SSF103473">
    <property type="entry name" value="MFS general substrate transporter"/>
    <property type="match status" value="1"/>
</dbReference>
<comment type="subcellular location">
    <subcellularLocation>
        <location evidence="1">Cell membrane</location>
        <topology evidence="1">Multi-pass membrane protein</topology>
    </subcellularLocation>
</comment>
<evidence type="ECO:0000256" key="1">
    <source>
        <dbReference type="ARBA" id="ARBA00004651"/>
    </source>
</evidence>
<keyword evidence="4" id="KW-0762">Sugar transport</keyword>
<evidence type="ECO:0000313" key="10">
    <source>
        <dbReference type="EnsemblMetazoa" id="XP_014253826.1"/>
    </source>
</evidence>
<dbReference type="InterPro" id="IPR003663">
    <property type="entry name" value="Sugar/inositol_transpt"/>
</dbReference>
<feature type="transmembrane region" description="Helical" evidence="8">
    <location>
        <begin position="74"/>
        <end position="92"/>
    </location>
</feature>
<feature type="transmembrane region" description="Helical" evidence="8">
    <location>
        <begin position="336"/>
        <end position="357"/>
    </location>
</feature>
<dbReference type="RefSeq" id="XP_014253826.1">
    <property type="nucleotide sequence ID" value="XM_014398340.2"/>
</dbReference>
<keyword evidence="6 8" id="KW-1133">Transmembrane helix</keyword>
<dbReference type="OMA" id="DFIHRGP"/>
<dbReference type="Gene3D" id="1.20.1250.20">
    <property type="entry name" value="MFS general substrate transporter like domains"/>
    <property type="match status" value="1"/>
</dbReference>
<dbReference type="PROSITE" id="PS50850">
    <property type="entry name" value="MFS"/>
    <property type="match status" value="1"/>
</dbReference>
<keyword evidence="7 8" id="KW-0472">Membrane</keyword>
<feature type="transmembrane region" description="Helical" evidence="8">
    <location>
        <begin position="369"/>
        <end position="388"/>
    </location>
</feature>
<dbReference type="InterPro" id="IPR005828">
    <property type="entry name" value="MFS_sugar_transport-like"/>
</dbReference>
<proteinExistence type="predicted"/>
<organism evidence="10 11">
    <name type="scientific">Cimex lectularius</name>
    <name type="common">Bed bug</name>
    <name type="synonym">Acanthia lectularia</name>
    <dbReference type="NCBI Taxonomy" id="79782"/>
    <lineage>
        <taxon>Eukaryota</taxon>
        <taxon>Metazoa</taxon>
        <taxon>Ecdysozoa</taxon>
        <taxon>Arthropoda</taxon>
        <taxon>Hexapoda</taxon>
        <taxon>Insecta</taxon>
        <taxon>Pterygota</taxon>
        <taxon>Neoptera</taxon>
        <taxon>Paraneoptera</taxon>
        <taxon>Hemiptera</taxon>
        <taxon>Heteroptera</taxon>
        <taxon>Panheteroptera</taxon>
        <taxon>Cimicomorpha</taxon>
        <taxon>Cimicidae</taxon>
        <taxon>Cimex</taxon>
    </lineage>
</organism>
<evidence type="ECO:0000256" key="7">
    <source>
        <dbReference type="ARBA" id="ARBA00023136"/>
    </source>
</evidence>
<evidence type="ECO:0000259" key="9">
    <source>
        <dbReference type="PROSITE" id="PS50850"/>
    </source>
</evidence>
<dbReference type="FunFam" id="1.20.1250.20:FF:000218">
    <property type="entry name" value="facilitated trehalose transporter Tret1"/>
    <property type="match status" value="1"/>
</dbReference>
<evidence type="ECO:0000256" key="2">
    <source>
        <dbReference type="ARBA" id="ARBA00022448"/>
    </source>
</evidence>
<reference evidence="10" key="1">
    <citation type="submission" date="2022-01" db="UniProtKB">
        <authorList>
            <consortium name="EnsemblMetazoa"/>
        </authorList>
    </citation>
    <scope>IDENTIFICATION</scope>
</reference>
<feature type="domain" description="Major facilitator superfamily (MFS) profile" evidence="9">
    <location>
        <begin position="1"/>
        <end position="427"/>
    </location>
</feature>
<dbReference type="PANTHER" id="PTHR48021:SF1">
    <property type="entry name" value="GH07001P-RELATED"/>
    <property type="match status" value="1"/>
</dbReference>
<keyword evidence="11" id="KW-1185">Reference proteome</keyword>
<feature type="transmembrane region" description="Helical" evidence="8">
    <location>
        <begin position="6"/>
        <end position="28"/>
    </location>
</feature>
<dbReference type="PRINTS" id="PR00171">
    <property type="entry name" value="SUGRTRNSPORT"/>
</dbReference>
<keyword evidence="3" id="KW-1003">Cell membrane</keyword>
<feature type="transmembrane region" description="Helical" evidence="8">
    <location>
        <begin position="157"/>
        <end position="178"/>
    </location>
</feature>
<evidence type="ECO:0000256" key="8">
    <source>
        <dbReference type="SAM" id="Phobius"/>
    </source>
</evidence>
<dbReference type="InterPro" id="IPR020846">
    <property type="entry name" value="MFS_dom"/>
</dbReference>
<dbReference type="EnsemblMetazoa" id="XM_014398340.2">
    <property type="protein sequence ID" value="XP_014253826.1"/>
    <property type="gene ID" value="LOC106669078"/>
</dbReference>
<evidence type="ECO:0000256" key="5">
    <source>
        <dbReference type="ARBA" id="ARBA00022692"/>
    </source>
</evidence>
<dbReference type="GO" id="GO:0022857">
    <property type="term" value="F:transmembrane transporter activity"/>
    <property type="evidence" value="ECO:0007669"/>
    <property type="project" value="InterPro"/>
</dbReference>
<dbReference type="InterPro" id="IPR036259">
    <property type="entry name" value="MFS_trans_sf"/>
</dbReference>
<sequence length="438" mass="48136">MNQHLSAFLGSVGVLSVGCTVGWTTPILKKLRKPDSVLPITESESSWLAAAHEVGHFLSPLPAGYAIGSVGRKLCLIVASVITVCGWILVLSTRSVAMLYFVRFLFGISMGVVFTTVPLYIAEVAPSRTRGALSTLFQAMLFMGHLIEFSAGPYVSYSTLGFITIAFAAFWLITSFFLKESPHFLVQKGRMDEATKNLSWLLKTNNEEHLKKKIDDIAETIVKDNFGKASFQELFSSRYNRKLAVVILVAVFQRFAGMSAVVAYAATTFQSTDHFLNSDQYTILFGALIFVFTFVSAALIDCMGRRPLLLVSSIGCAIAHFVTGVYFVWVIPEVNWIPFVSICAFSILYSLGLGPIVNTLQGELFPPHIKGLASAFTTLCHAAASFAVTKLFQVVKDQAGIYVCFFAFSISCLLCSVFVFVMVPETKKKDLIQTQQPM</sequence>
<dbReference type="KEGG" id="clec:106669078"/>
<dbReference type="AlphaFoldDB" id="A0A8I6RZS5"/>